<dbReference type="SUPFAM" id="SSF54452">
    <property type="entry name" value="MHC antigen-recognition domain"/>
    <property type="match status" value="1"/>
</dbReference>
<dbReference type="InterPro" id="IPR037055">
    <property type="entry name" value="MHC_I-like_Ag-recog_sf"/>
</dbReference>
<keyword evidence="2" id="KW-1133">Transmembrane helix</keyword>
<dbReference type="Gene3D" id="3.30.500.10">
    <property type="entry name" value="MHC class I-like antigen recognition-like"/>
    <property type="match status" value="1"/>
</dbReference>
<proteinExistence type="predicted"/>
<reference evidence="4" key="1">
    <citation type="submission" date="2006-01" db="EMBL/GenBank/DDBJ databases">
        <authorList>
            <person name="Lindblad-Toh K."/>
            <person name="Mauceli E."/>
            <person name="Grabherr M."/>
            <person name="Chang J.L."/>
            <person name="Lander E.S."/>
        </authorList>
    </citation>
    <scope>NUCLEOTIDE SEQUENCE [LARGE SCALE GENOMIC DNA]</scope>
</reference>
<evidence type="ECO:0008006" key="5">
    <source>
        <dbReference type="Google" id="ProtNLM"/>
    </source>
</evidence>
<feature type="transmembrane region" description="Helical" evidence="2">
    <location>
        <begin position="178"/>
        <end position="198"/>
    </location>
</feature>
<name>G3PK75_GASAC</name>
<sequence>MHLLGILVLMLCGSSLGFPVPVDTILVQVQQRGVVGARQVVEQVLFNGVSLTGKSPEVDRIIQTISADPLLPTLLRFNQTSVMRDHTVLRSRECIVEGSLLHWADRVFYDGEVYLTLDHGGGWTPRVPEALAFKVVWEQQEQRTKRETSHLHEGCIKLMRELMLSQEQSVPGISLPQFLMPVLALLAFTGLLIISLILTKKKGSTQPGGVIGSIIHYPKDMTETAAEINGYRSLEFKANEHGPV</sequence>
<evidence type="ECO:0000256" key="1">
    <source>
        <dbReference type="ARBA" id="ARBA00023180"/>
    </source>
</evidence>
<reference evidence="4" key="2">
    <citation type="submission" date="2024-04" db="UniProtKB">
        <authorList>
            <consortium name="Ensembl"/>
        </authorList>
    </citation>
    <scope>IDENTIFICATION</scope>
</reference>
<evidence type="ECO:0000313" key="4">
    <source>
        <dbReference type="Ensembl" id="ENSGACP00000018005.1"/>
    </source>
</evidence>
<dbReference type="InterPro" id="IPR011162">
    <property type="entry name" value="MHC_I/II-like_Ag-recog"/>
</dbReference>
<dbReference type="OMA" id="NNTWTAH"/>
<dbReference type="Ensembl" id="ENSGACT00000018040.1">
    <property type="protein sequence ID" value="ENSGACP00000018005.1"/>
    <property type="gene ID" value="ENSGACG00000013621.1"/>
</dbReference>
<feature type="signal peptide" evidence="3">
    <location>
        <begin position="1"/>
        <end position="17"/>
    </location>
</feature>
<keyword evidence="1" id="KW-0325">Glycoprotein</keyword>
<dbReference type="eggNOG" id="ENOG502SA4B">
    <property type="taxonomic scope" value="Eukaryota"/>
</dbReference>
<feature type="chain" id="PRO_5003449744" description="MHC class I-like antigen recognition-like domain-containing protein" evidence="3">
    <location>
        <begin position="18"/>
        <end position="244"/>
    </location>
</feature>
<evidence type="ECO:0000256" key="2">
    <source>
        <dbReference type="SAM" id="Phobius"/>
    </source>
</evidence>
<evidence type="ECO:0000256" key="3">
    <source>
        <dbReference type="SAM" id="SignalP"/>
    </source>
</evidence>
<dbReference type="AlphaFoldDB" id="G3PK75"/>
<dbReference type="InParanoid" id="G3PK75"/>
<keyword evidence="2" id="KW-0812">Transmembrane</keyword>
<keyword evidence="3" id="KW-0732">Signal</keyword>
<organism evidence="4">
    <name type="scientific">Gasterosteus aculeatus</name>
    <name type="common">Three-spined stickleback</name>
    <dbReference type="NCBI Taxonomy" id="69293"/>
    <lineage>
        <taxon>Eukaryota</taxon>
        <taxon>Metazoa</taxon>
        <taxon>Chordata</taxon>
        <taxon>Craniata</taxon>
        <taxon>Vertebrata</taxon>
        <taxon>Euteleostomi</taxon>
        <taxon>Actinopterygii</taxon>
        <taxon>Neopterygii</taxon>
        <taxon>Teleostei</taxon>
        <taxon>Neoteleostei</taxon>
        <taxon>Acanthomorphata</taxon>
        <taxon>Eupercaria</taxon>
        <taxon>Perciformes</taxon>
        <taxon>Cottioidei</taxon>
        <taxon>Gasterosteales</taxon>
        <taxon>Gasterosteidae</taxon>
        <taxon>Gasterosteus</taxon>
    </lineage>
</organism>
<keyword evidence="2" id="KW-0472">Membrane</keyword>
<dbReference type="Bgee" id="ENSGACG00000013621">
    <property type="expression patterns" value="Expressed in testis and 9 other cell types or tissues"/>
</dbReference>
<protein>
    <recommendedName>
        <fullName evidence="5">MHC class I-like antigen recognition-like domain-containing protein</fullName>
    </recommendedName>
</protein>
<accession>G3PK75</accession>